<sequence length="220" mass="25022">MPDYAHQHHLLDDCVRGAGREESLSALRRYFDQQRTTARYTGRWFERFAGGGDHPSVANTVTEADVLALNFLSITSLAEVAIDATITYTLQIRELLEQIPVNVPMHSAPWSAYEPGSPAFRLWELFRRCGGNHRPVTASKLLARKRPRLTPVYDSQVKAVLKAPRSEWHCLWSWFHTDPTRASAVADLRAEAGGIEDITLLRCLDVILWMKARPLRFPTR</sequence>
<dbReference type="InterPro" id="IPR046275">
    <property type="entry name" value="DUF6308"/>
</dbReference>
<evidence type="ECO:0000313" key="1">
    <source>
        <dbReference type="EMBL" id="MCR6487325.1"/>
    </source>
</evidence>
<organism evidence="1 2">
    <name type="scientific">Amycolatopsis iheyensis</name>
    <dbReference type="NCBI Taxonomy" id="2945988"/>
    <lineage>
        <taxon>Bacteria</taxon>
        <taxon>Bacillati</taxon>
        <taxon>Actinomycetota</taxon>
        <taxon>Actinomycetes</taxon>
        <taxon>Pseudonocardiales</taxon>
        <taxon>Pseudonocardiaceae</taxon>
        <taxon>Amycolatopsis</taxon>
    </lineage>
</organism>
<gene>
    <name evidence="1" type="ORF">M8542_31300</name>
</gene>
<comment type="caution">
    <text evidence="1">The sequence shown here is derived from an EMBL/GenBank/DDBJ whole genome shotgun (WGS) entry which is preliminary data.</text>
</comment>
<evidence type="ECO:0000313" key="2">
    <source>
        <dbReference type="Proteomes" id="UP001144096"/>
    </source>
</evidence>
<dbReference type="Proteomes" id="UP001144096">
    <property type="component" value="Unassembled WGS sequence"/>
</dbReference>
<proteinExistence type="predicted"/>
<name>A0A9X2NIH6_9PSEU</name>
<reference evidence="1" key="1">
    <citation type="submission" date="2022-06" db="EMBL/GenBank/DDBJ databases">
        <title>Amycolatopsis iheyaensis sp. nov., a new species of the genus Amycolatopsis isolated from soil in Iheya island, Japan.</title>
        <authorList>
            <person name="Ngamcharungchit C."/>
            <person name="Kanto H."/>
            <person name="Take A."/>
            <person name="Intra B."/>
            <person name="Matsumoto A."/>
            <person name="Panbangred W."/>
            <person name="Inahashi Y."/>
        </authorList>
    </citation>
    <scope>NUCLEOTIDE SEQUENCE</scope>
    <source>
        <strain evidence="1">OK19-0408</strain>
    </source>
</reference>
<dbReference type="EMBL" id="JAMXQV010000018">
    <property type="protein sequence ID" value="MCR6487325.1"/>
    <property type="molecule type" value="Genomic_DNA"/>
</dbReference>
<accession>A0A9X2NIH6</accession>
<keyword evidence="2" id="KW-1185">Reference proteome</keyword>
<protein>
    <submittedName>
        <fullName evidence="1">DUF6308 family protein</fullName>
    </submittedName>
</protein>
<dbReference type="AlphaFoldDB" id="A0A9X2NIH6"/>
<dbReference type="Pfam" id="PF19827">
    <property type="entry name" value="DUF6308"/>
    <property type="match status" value="1"/>
</dbReference>
<dbReference type="RefSeq" id="WP_257923881.1">
    <property type="nucleotide sequence ID" value="NZ_JAMXQV010000018.1"/>
</dbReference>